<organism evidence="2 3">
    <name type="scientific">Strongylus vulgaris</name>
    <name type="common">Blood worm</name>
    <dbReference type="NCBI Taxonomy" id="40348"/>
    <lineage>
        <taxon>Eukaryota</taxon>
        <taxon>Metazoa</taxon>
        <taxon>Ecdysozoa</taxon>
        <taxon>Nematoda</taxon>
        <taxon>Chromadorea</taxon>
        <taxon>Rhabditida</taxon>
        <taxon>Rhabditina</taxon>
        <taxon>Rhabditomorpha</taxon>
        <taxon>Strongyloidea</taxon>
        <taxon>Strongylidae</taxon>
        <taxon>Strongylus</taxon>
    </lineage>
</organism>
<reference evidence="2 3" key="1">
    <citation type="submission" date="2018-11" db="EMBL/GenBank/DDBJ databases">
        <authorList>
            <consortium name="Pathogen Informatics"/>
        </authorList>
    </citation>
    <scope>NUCLEOTIDE SEQUENCE [LARGE SCALE GENOMIC DNA]</scope>
</reference>
<evidence type="ECO:0000313" key="2">
    <source>
        <dbReference type="EMBL" id="VDM74123.1"/>
    </source>
</evidence>
<name>A0A3P7J182_STRVU</name>
<evidence type="ECO:0000313" key="3">
    <source>
        <dbReference type="Proteomes" id="UP000270094"/>
    </source>
</evidence>
<dbReference type="OrthoDB" id="333176at2759"/>
<accession>A0A3P7J182</accession>
<dbReference type="Proteomes" id="UP000270094">
    <property type="component" value="Unassembled WGS sequence"/>
</dbReference>
<feature type="region of interest" description="Disordered" evidence="1">
    <location>
        <begin position="44"/>
        <end position="66"/>
    </location>
</feature>
<dbReference type="AlphaFoldDB" id="A0A3P7J182"/>
<feature type="compositionally biased region" description="Basic and acidic residues" evidence="1">
    <location>
        <begin position="7"/>
        <end position="31"/>
    </location>
</feature>
<sequence>MMLQFESSREIAQRRNEHHTQWLRDEKESQRAERISRMEAHVSNMLSSQEDEMEEDQEDDGLDELRDEVNRISQEEAESLEGGMDECPDVLRREFEAYMEERFLTGQDAR</sequence>
<evidence type="ECO:0008006" key="4">
    <source>
        <dbReference type="Google" id="ProtNLM"/>
    </source>
</evidence>
<proteinExistence type="predicted"/>
<evidence type="ECO:0000256" key="1">
    <source>
        <dbReference type="SAM" id="MobiDB-lite"/>
    </source>
</evidence>
<feature type="compositionally biased region" description="Acidic residues" evidence="1">
    <location>
        <begin position="49"/>
        <end position="62"/>
    </location>
</feature>
<protein>
    <recommendedName>
        <fullName evidence="4">CCD97-like C-terminal domain-containing protein</fullName>
    </recommendedName>
</protein>
<keyword evidence="3" id="KW-1185">Reference proteome</keyword>
<dbReference type="EMBL" id="UYYB01034276">
    <property type="protein sequence ID" value="VDM74123.1"/>
    <property type="molecule type" value="Genomic_DNA"/>
</dbReference>
<gene>
    <name evidence="2" type="ORF">SVUK_LOCUS9121</name>
</gene>
<feature type="region of interest" description="Disordered" evidence="1">
    <location>
        <begin position="1"/>
        <end position="31"/>
    </location>
</feature>